<feature type="transmembrane region" description="Helical" evidence="1">
    <location>
        <begin position="62"/>
        <end position="80"/>
    </location>
</feature>
<dbReference type="AlphaFoldDB" id="F9RNP1"/>
<evidence type="ECO:0000313" key="2">
    <source>
        <dbReference type="EMBL" id="EGU37066.1"/>
    </source>
</evidence>
<dbReference type="RefSeq" id="WP_005595398.1">
    <property type="nucleotide sequence ID" value="NZ_AFWE01000112.1"/>
</dbReference>
<gene>
    <name evidence="2" type="ORF">VIS19158_18146</name>
</gene>
<feature type="transmembrane region" description="Helical" evidence="1">
    <location>
        <begin position="128"/>
        <end position="148"/>
    </location>
</feature>
<organism evidence="2 3">
    <name type="scientific">Vibrio scophthalmi LMG 19158</name>
    <dbReference type="NCBI Taxonomy" id="870967"/>
    <lineage>
        <taxon>Bacteria</taxon>
        <taxon>Pseudomonadati</taxon>
        <taxon>Pseudomonadota</taxon>
        <taxon>Gammaproteobacteria</taxon>
        <taxon>Vibrionales</taxon>
        <taxon>Vibrionaceae</taxon>
        <taxon>Vibrio</taxon>
    </lineage>
</organism>
<dbReference type="EMBL" id="AFWE01000112">
    <property type="protein sequence ID" value="EGU37066.1"/>
    <property type="molecule type" value="Genomic_DNA"/>
</dbReference>
<evidence type="ECO:0000313" key="3">
    <source>
        <dbReference type="Proteomes" id="UP000004349"/>
    </source>
</evidence>
<accession>F9RNP1</accession>
<sequence length="202" mass="23236">MCEENRDTLTNVEAYKIAIATRNFEIDLYWKRSLFFWGFIATTALGYGSSILAEPAKQNPDLALLIACFGLICSVCWSLVNRGSKYWQEHWERKVTDFEENLGSLELFRAEDKLDDSKSYWLGARKYSVSRIAIALSDFSVLLWLSLIVNHTLSYFPNHIYLSSDAKIFLAILGTFIYLVLILNVCKSKSWISFTNKKTRGK</sequence>
<dbReference type="InterPro" id="IPR056918">
    <property type="entry name" value="8xMP"/>
</dbReference>
<dbReference type="Pfam" id="PF24838">
    <property type="entry name" value="8xMP"/>
    <property type="match status" value="1"/>
</dbReference>
<feature type="transmembrane region" description="Helical" evidence="1">
    <location>
        <begin position="168"/>
        <end position="186"/>
    </location>
</feature>
<dbReference type="eggNOG" id="ENOG5032R2K">
    <property type="taxonomic scope" value="Bacteria"/>
</dbReference>
<name>F9RNP1_9VIBR</name>
<keyword evidence="1" id="KW-1133">Transmembrane helix</keyword>
<keyword evidence="1" id="KW-0472">Membrane</keyword>
<protein>
    <submittedName>
        <fullName evidence="2">Uncharacterized protein</fullName>
    </submittedName>
</protein>
<dbReference type="Proteomes" id="UP000004349">
    <property type="component" value="Unassembled WGS sequence"/>
</dbReference>
<comment type="caution">
    <text evidence="2">The sequence shown here is derived from an EMBL/GenBank/DDBJ whole genome shotgun (WGS) entry which is preliminary data.</text>
</comment>
<keyword evidence="1" id="KW-0812">Transmembrane</keyword>
<proteinExistence type="predicted"/>
<evidence type="ECO:0000256" key="1">
    <source>
        <dbReference type="SAM" id="Phobius"/>
    </source>
</evidence>
<reference evidence="2 3" key="1">
    <citation type="journal article" date="2012" name="Int. J. Syst. Evol. Microbiol.">
        <title>Vibrio caribbeanicus sp. nov., isolated from the marine sponge Scleritoderma cyanea.</title>
        <authorList>
            <person name="Hoffmann M."/>
            <person name="Monday S.R."/>
            <person name="Allard M.W."/>
            <person name="Strain E.A."/>
            <person name="Whittaker P."/>
            <person name="Naum M."/>
            <person name="McCarthy P.J."/>
            <person name="Lopez J.V."/>
            <person name="Fischer M."/>
            <person name="Brown E.W."/>
        </authorList>
    </citation>
    <scope>NUCLEOTIDE SEQUENCE [LARGE SCALE GENOMIC DNA]</scope>
    <source>
        <strain evidence="2 3">LMG 19158</strain>
    </source>
</reference>
<feature type="transmembrane region" description="Helical" evidence="1">
    <location>
        <begin position="34"/>
        <end position="56"/>
    </location>
</feature>